<accession>A0A2A4FQV1</accession>
<feature type="domain" description="Amidohydrolase-related" evidence="1">
    <location>
        <begin position="55"/>
        <end position="432"/>
    </location>
</feature>
<dbReference type="AlphaFoldDB" id="A0A2A4FQV1"/>
<dbReference type="SUPFAM" id="SSF51556">
    <property type="entry name" value="Metallo-dependent hydrolases"/>
    <property type="match status" value="1"/>
</dbReference>
<dbReference type="PANTHER" id="PTHR43135">
    <property type="entry name" value="ALPHA-D-RIBOSE 1-METHYLPHOSPHONATE 5-TRIPHOSPHATE DIPHOSPHATASE"/>
    <property type="match status" value="1"/>
</dbReference>
<evidence type="ECO:0000313" key="3">
    <source>
        <dbReference type="Proteomes" id="UP000218934"/>
    </source>
</evidence>
<comment type="caution">
    <text evidence="2">The sequence shown here is derived from an EMBL/GenBank/DDBJ whole genome shotgun (WGS) entry which is preliminary data.</text>
</comment>
<dbReference type="Gene3D" id="2.30.40.10">
    <property type="entry name" value="Urease, subunit C, domain 1"/>
    <property type="match status" value="1"/>
</dbReference>
<dbReference type="InterPro" id="IPR011059">
    <property type="entry name" value="Metal-dep_hydrolase_composite"/>
</dbReference>
<organism evidence="2 3">
    <name type="scientific">Rhizorhabdus dicambivorans</name>
    <dbReference type="NCBI Taxonomy" id="1850238"/>
    <lineage>
        <taxon>Bacteria</taxon>
        <taxon>Pseudomonadati</taxon>
        <taxon>Pseudomonadota</taxon>
        <taxon>Alphaproteobacteria</taxon>
        <taxon>Sphingomonadales</taxon>
        <taxon>Sphingomonadaceae</taxon>
        <taxon>Rhizorhabdus</taxon>
    </lineage>
</organism>
<keyword evidence="3" id="KW-1185">Reference proteome</keyword>
<dbReference type="Gene3D" id="3.20.20.140">
    <property type="entry name" value="Metal-dependent hydrolases"/>
    <property type="match status" value="1"/>
</dbReference>
<dbReference type="RefSeq" id="WP_066965191.1">
    <property type="nucleotide sequence ID" value="NZ_CP023449.1"/>
</dbReference>
<evidence type="ECO:0000313" key="2">
    <source>
        <dbReference type="EMBL" id="PCE41135.1"/>
    </source>
</evidence>
<dbReference type="GO" id="GO:0016810">
    <property type="term" value="F:hydrolase activity, acting on carbon-nitrogen (but not peptide) bonds"/>
    <property type="evidence" value="ECO:0007669"/>
    <property type="project" value="InterPro"/>
</dbReference>
<dbReference type="InterPro" id="IPR051781">
    <property type="entry name" value="Metallo-dep_Hydrolase"/>
</dbReference>
<dbReference type="InterPro" id="IPR032466">
    <property type="entry name" value="Metal_Hydrolase"/>
</dbReference>
<dbReference type="EMBL" id="NWUF01000018">
    <property type="protein sequence ID" value="PCE41135.1"/>
    <property type="molecule type" value="Genomic_DNA"/>
</dbReference>
<dbReference type="OrthoDB" id="9782972at2"/>
<sequence length="472" mass="51789">MAILIENATVIDGVADTARENCSILIEGERIVQVGDVDCEKLPAGLERIDARGRFIIPGLMNANVHLFMAVNLESLSRYWDRYEDIILEASQVALKHGLTTVFDTWGPRRFLIAARDRIASGETVGARFFCAGNIVGLDGLFSPDFFSRAQEVASAVMTRRINAIWAEDMGRHLMWKTPGQVSAAIDAYLGRGIDFIKYASNEHYPGAFLAFSPDQQRAIVDAAHARGKTAQAHSMSVEGLRIAVEAGCDLIQHCNKTGPVPIPGDTLDLMARRNTGAVVFPQTDAGLAWLLENLPEEQQESWRVSHRNACNLVSAGVKLLLANDGAIMPPEWPTDPQWGKSWVTAPEAFNLAKLTTGHFVWFEAMAEKGCPPMAMLHAATRNIAEAYGMADDLGTIAAGKYADLLILEKNPLLDAKNYRTILSVMKSGKIIDREALPEHRLMSRDIEAPCEEEGRHIPFLGSGGRFPFSCC</sequence>
<dbReference type="Pfam" id="PF01979">
    <property type="entry name" value="Amidohydro_1"/>
    <property type="match status" value="1"/>
</dbReference>
<dbReference type="Proteomes" id="UP000218934">
    <property type="component" value="Unassembled WGS sequence"/>
</dbReference>
<proteinExistence type="predicted"/>
<name>A0A2A4FQV1_9SPHN</name>
<dbReference type="KEGG" id="rdi:CMV14_16390"/>
<protein>
    <recommendedName>
        <fullName evidence="1">Amidohydrolase-related domain-containing protein</fullName>
    </recommendedName>
</protein>
<evidence type="ECO:0000259" key="1">
    <source>
        <dbReference type="Pfam" id="PF01979"/>
    </source>
</evidence>
<dbReference type="PANTHER" id="PTHR43135:SF3">
    <property type="entry name" value="ALPHA-D-RIBOSE 1-METHYLPHOSPHONATE 5-TRIPHOSPHATE DIPHOSPHATASE"/>
    <property type="match status" value="1"/>
</dbReference>
<gene>
    <name evidence="2" type="ORF">COO09_16670</name>
</gene>
<dbReference type="SUPFAM" id="SSF51338">
    <property type="entry name" value="Composite domain of metallo-dependent hydrolases"/>
    <property type="match status" value="1"/>
</dbReference>
<reference evidence="2 3" key="1">
    <citation type="submission" date="2017-09" db="EMBL/GenBank/DDBJ databases">
        <title>The Catabolism of 3,6-Dichlorosalicylic acid is Initiated by the Cytochrome P450 Monooxygenase DsmABC in Rhizorhabdus dicambivorans Ndbn-20.</title>
        <authorList>
            <person name="Na L."/>
        </authorList>
    </citation>
    <scope>NUCLEOTIDE SEQUENCE [LARGE SCALE GENOMIC DNA]</scope>
    <source>
        <strain evidence="2 3">Ndbn-20m</strain>
    </source>
</reference>
<dbReference type="InterPro" id="IPR006680">
    <property type="entry name" value="Amidohydro-rel"/>
</dbReference>